<gene>
    <name evidence="2" type="ORF">COX81_03165</name>
</gene>
<dbReference type="Proteomes" id="UP000228568">
    <property type="component" value="Unassembled WGS sequence"/>
</dbReference>
<evidence type="ECO:0000313" key="3">
    <source>
        <dbReference type="Proteomes" id="UP000228568"/>
    </source>
</evidence>
<protein>
    <recommendedName>
        <fullName evidence="4">Type II secretion system protein J</fullName>
    </recommendedName>
</protein>
<accession>A0A2M7V769</accession>
<dbReference type="EMBL" id="PFPK01000039">
    <property type="protein sequence ID" value="PIZ94552.1"/>
    <property type="molecule type" value="Genomic_DNA"/>
</dbReference>
<comment type="caution">
    <text evidence="2">The sequence shown here is derived from an EMBL/GenBank/DDBJ whole genome shotgun (WGS) entry which is preliminary data.</text>
</comment>
<evidence type="ECO:0000313" key="2">
    <source>
        <dbReference type="EMBL" id="PIZ94552.1"/>
    </source>
</evidence>
<dbReference type="AlphaFoldDB" id="A0A2M7V769"/>
<organism evidence="2 3">
    <name type="scientific">Candidatus Magasanikbacteria bacterium CG_4_10_14_0_2_um_filter_37_12</name>
    <dbReference type="NCBI Taxonomy" id="1974637"/>
    <lineage>
        <taxon>Bacteria</taxon>
        <taxon>Candidatus Magasanikiibacteriota</taxon>
    </lineage>
</organism>
<proteinExistence type="predicted"/>
<dbReference type="SUPFAM" id="SSF54523">
    <property type="entry name" value="Pili subunits"/>
    <property type="match status" value="1"/>
</dbReference>
<keyword evidence="1" id="KW-1133">Transmembrane helix</keyword>
<feature type="transmembrane region" description="Helical" evidence="1">
    <location>
        <begin position="12"/>
        <end position="36"/>
    </location>
</feature>
<evidence type="ECO:0000256" key="1">
    <source>
        <dbReference type="SAM" id="Phobius"/>
    </source>
</evidence>
<sequence>MMKDCYKNKKAFTLLEMLVALGIFAIISTIVVWIMITSFRSNAIIWEQLKTQNEGRRALQEVIDDVRRAEESSIGSYTVDSASEYEFSFFANIDDDSLREKVRFFIDGTTLKKGVTNVEGNPLNYNGEENIVEIAHDAVNIAKNAPLFLYYDQDYSGIENALDFPVNITDIRVVRIQLELEKDPTATPVPLHVEGVVSIRNLKGN</sequence>
<keyword evidence="1" id="KW-0472">Membrane</keyword>
<evidence type="ECO:0008006" key="4">
    <source>
        <dbReference type="Google" id="ProtNLM"/>
    </source>
</evidence>
<dbReference type="InterPro" id="IPR045584">
    <property type="entry name" value="Pilin-like"/>
</dbReference>
<dbReference type="InterPro" id="IPR012902">
    <property type="entry name" value="N_methyl_site"/>
</dbReference>
<keyword evidence="1" id="KW-0812">Transmembrane</keyword>
<reference evidence="3" key="1">
    <citation type="submission" date="2017-09" db="EMBL/GenBank/DDBJ databases">
        <title>Depth-based differentiation of microbial function through sediment-hosted aquifers and enrichment of novel symbionts in the deep terrestrial subsurface.</title>
        <authorList>
            <person name="Probst A.J."/>
            <person name="Ladd B."/>
            <person name="Jarett J.K."/>
            <person name="Geller-Mcgrath D.E."/>
            <person name="Sieber C.M.K."/>
            <person name="Emerson J.B."/>
            <person name="Anantharaman K."/>
            <person name="Thomas B.C."/>
            <person name="Malmstrom R."/>
            <person name="Stieglmeier M."/>
            <person name="Klingl A."/>
            <person name="Woyke T."/>
            <person name="Ryan C.M."/>
            <person name="Banfield J.F."/>
        </authorList>
    </citation>
    <scope>NUCLEOTIDE SEQUENCE [LARGE SCALE GENOMIC DNA]</scope>
</reference>
<name>A0A2M7V769_9BACT</name>
<dbReference type="Pfam" id="PF07963">
    <property type="entry name" value="N_methyl"/>
    <property type="match status" value="1"/>
</dbReference>
<dbReference type="NCBIfam" id="TIGR02532">
    <property type="entry name" value="IV_pilin_GFxxxE"/>
    <property type="match status" value="1"/>
</dbReference>